<reference evidence="2" key="1">
    <citation type="journal article" date="2018" name="Gigascience">
        <title>Genome assembly of the Pink Ipe (Handroanthus impetiginosus, Bignoniaceae), a highly valued, ecologically keystone Neotropical timber forest tree.</title>
        <authorList>
            <person name="Silva-Junior O.B."/>
            <person name="Grattapaglia D."/>
            <person name="Novaes E."/>
            <person name="Collevatti R.G."/>
        </authorList>
    </citation>
    <scope>NUCLEOTIDE SEQUENCE [LARGE SCALE GENOMIC DNA]</scope>
    <source>
        <strain evidence="2">cv. UFG-1</strain>
    </source>
</reference>
<gene>
    <name evidence="1" type="ORF">CDL12_13475</name>
</gene>
<sequence>MAFLPLLYMRHERAMFVCFCSWGFMIYESHDIHYNLETALLISALSASMSLTYRVHLLRCNFVPQNTIVTKSNNVAPLTLNNSSKIQKT</sequence>
<name>A0A2G9H8R8_9LAMI</name>
<dbReference type="Proteomes" id="UP000231279">
    <property type="component" value="Unassembled WGS sequence"/>
</dbReference>
<keyword evidence="2" id="KW-1185">Reference proteome</keyword>
<proteinExistence type="predicted"/>
<organism evidence="1 2">
    <name type="scientific">Handroanthus impetiginosus</name>
    <dbReference type="NCBI Taxonomy" id="429701"/>
    <lineage>
        <taxon>Eukaryota</taxon>
        <taxon>Viridiplantae</taxon>
        <taxon>Streptophyta</taxon>
        <taxon>Embryophyta</taxon>
        <taxon>Tracheophyta</taxon>
        <taxon>Spermatophyta</taxon>
        <taxon>Magnoliopsida</taxon>
        <taxon>eudicotyledons</taxon>
        <taxon>Gunneridae</taxon>
        <taxon>Pentapetalae</taxon>
        <taxon>asterids</taxon>
        <taxon>lamiids</taxon>
        <taxon>Lamiales</taxon>
        <taxon>Bignoniaceae</taxon>
        <taxon>Crescentiina</taxon>
        <taxon>Tabebuia alliance</taxon>
        <taxon>Handroanthus</taxon>
    </lineage>
</organism>
<comment type="caution">
    <text evidence="1">The sequence shown here is derived from an EMBL/GenBank/DDBJ whole genome shotgun (WGS) entry which is preliminary data.</text>
</comment>
<dbReference type="AlphaFoldDB" id="A0A2G9H8R8"/>
<protein>
    <submittedName>
        <fullName evidence="1">Uncharacterized protein</fullName>
    </submittedName>
</protein>
<dbReference type="EMBL" id="NKXS01002392">
    <property type="protein sequence ID" value="PIN13904.1"/>
    <property type="molecule type" value="Genomic_DNA"/>
</dbReference>
<evidence type="ECO:0000313" key="1">
    <source>
        <dbReference type="EMBL" id="PIN13904.1"/>
    </source>
</evidence>
<accession>A0A2G9H8R8</accession>
<evidence type="ECO:0000313" key="2">
    <source>
        <dbReference type="Proteomes" id="UP000231279"/>
    </source>
</evidence>